<dbReference type="Proteomes" id="UP000183898">
    <property type="component" value="Unassembled WGS sequence"/>
</dbReference>
<reference evidence="1 2" key="1">
    <citation type="submission" date="2016-10" db="EMBL/GenBank/DDBJ databases">
        <authorList>
            <person name="de Groot N.N."/>
        </authorList>
    </citation>
    <scope>NUCLEOTIDE SEQUENCE [LARGE SCALE GENOMIC DNA]</scope>
    <source>
        <strain evidence="1 2">Nl18</strain>
    </source>
</reference>
<proteinExistence type="predicted"/>
<dbReference type="EMBL" id="FOCT01000026">
    <property type="protein sequence ID" value="SEO48511.1"/>
    <property type="molecule type" value="Genomic_DNA"/>
</dbReference>
<evidence type="ECO:0000313" key="1">
    <source>
        <dbReference type="EMBL" id="SEO48511.1"/>
    </source>
</evidence>
<evidence type="ECO:0000313" key="2">
    <source>
        <dbReference type="Proteomes" id="UP000183898"/>
    </source>
</evidence>
<name>A0A1H8Q3G0_9PROT</name>
<accession>A0A1H8Q3G0</accession>
<gene>
    <name evidence="1" type="ORF">SAMN05216404_1268</name>
</gene>
<organism evidence="1 2">
    <name type="scientific">Nitrosospira multiformis</name>
    <dbReference type="NCBI Taxonomy" id="1231"/>
    <lineage>
        <taxon>Bacteria</taxon>
        <taxon>Pseudomonadati</taxon>
        <taxon>Pseudomonadota</taxon>
        <taxon>Betaproteobacteria</taxon>
        <taxon>Nitrosomonadales</taxon>
        <taxon>Nitrosomonadaceae</taxon>
        <taxon>Nitrosospira</taxon>
    </lineage>
</organism>
<dbReference type="AlphaFoldDB" id="A0A1H8Q3G0"/>
<protein>
    <submittedName>
        <fullName evidence="1">Uncharacterized protein</fullName>
    </submittedName>
</protein>
<sequence length="70" mass="8428">MNGFEKPKPVYRKRARRLLERFSILDTVIPINSERKNIWTVLTLWADDLSYNVIPRNFDCCRDFPRVKQS</sequence>